<feature type="domain" description="CCT" evidence="10">
    <location>
        <begin position="360"/>
        <end position="402"/>
    </location>
</feature>
<evidence type="ECO:0008006" key="13">
    <source>
        <dbReference type="Google" id="ProtNLM"/>
    </source>
</evidence>
<feature type="region of interest" description="Disordered" evidence="8">
    <location>
        <begin position="67"/>
        <end position="108"/>
    </location>
</feature>
<accession>A0ABP1A9G8</accession>
<evidence type="ECO:0000313" key="12">
    <source>
        <dbReference type="Proteomes" id="UP001497522"/>
    </source>
</evidence>
<sequence>MMSSNVQTTAMAIAGRAARACDVCGIQRARWYCAADEAYLCGKCDTAVHAANILALRHDRVRLASHGAPFPKPFKQSSSSHRSRRTRPHPHHLRNLTATGQGEGRRPRYKIQKSIEDESGMVQVKIESISDFCRVSDLDFMRNDDDEEASKKRFEEGGGGGAHEVPAFNTVQNRKSSKISPGCAPGFSEAHSASADSFLPYFKGKAAQAYAQEDDLHSCDDDADQFLVPDCLDNCCLDSGVEIRCDVDGTISLVEDASAVKEEEENKAARQSSEISRGEEVQVRQVPCLRLDYEDVLNAWSDREAFCWMDPQGRADRLLNADGGSTAAAADGRRMEEVIGVVPVPNVRAGDHPGEAAAGKQARVLRYKEKRRTRLFSKTIRYEVRKLNAERRPRIKGRFVKTANY</sequence>
<feature type="compositionally biased region" description="Basic residues" evidence="8">
    <location>
        <begin position="81"/>
        <end position="94"/>
    </location>
</feature>
<dbReference type="PANTHER" id="PTHR31874:SF1">
    <property type="entry name" value="ZINC FINGER PROTEIN CONSTANS-LIKE 6"/>
    <property type="match status" value="1"/>
</dbReference>
<evidence type="ECO:0000256" key="7">
    <source>
        <dbReference type="PROSITE-ProRule" id="PRU00357"/>
    </source>
</evidence>
<dbReference type="PROSITE" id="PS50119">
    <property type="entry name" value="ZF_BBOX"/>
    <property type="match status" value="1"/>
</dbReference>
<reference evidence="11" key="1">
    <citation type="submission" date="2024-03" db="EMBL/GenBank/DDBJ databases">
        <authorList>
            <consortium name="ELIXIR-Norway"/>
            <consortium name="Elixir Norway"/>
        </authorList>
    </citation>
    <scope>NUCLEOTIDE SEQUENCE</scope>
</reference>
<dbReference type="CDD" id="cd19821">
    <property type="entry name" value="Bbox1_BBX-like"/>
    <property type="match status" value="1"/>
</dbReference>
<evidence type="ECO:0000259" key="10">
    <source>
        <dbReference type="PROSITE" id="PS51017"/>
    </source>
</evidence>
<dbReference type="Proteomes" id="UP001497522">
    <property type="component" value="Chromosome 10"/>
</dbReference>
<evidence type="ECO:0000256" key="2">
    <source>
        <dbReference type="ARBA" id="ARBA00010024"/>
    </source>
</evidence>
<name>A0ABP1A9G8_9BRYO</name>
<proteinExistence type="inferred from homology"/>
<dbReference type="PROSITE" id="PS51017">
    <property type="entry name" value="CCT"/>
    <property type="match status" value="1"/>
</dbReference>
<evidence type="ECO:0000256" key="3">
    <source>
        <dbReference type="ARBA" id="ARBA00022723"/>
    </source>
</evidence>
<organism evidence="11 12">
    <name type="scientific">Sphagnum jensenii</name>
    <dbReference type="NCBI Taxonomy" id="128206"/>
    <lineage>
        <taxon>Eukaryota</taxon>
        <taxon>Viridiplantae</taxon>
        <taxon>Streptophyta</taxon>
        <taxon>Embryophyta</taxon>
        <taxon>Bryophyta</taxon>
        <taxon>Sphagnophytina</taxon>
        <taxon>Sphagnopsida</taxon>
        <taxon>Sphagnales</taxon>
        <taxon>Sphagnaceae</taxon>
        <taxon>Sphagnum</taxon>
    </lineage>
</organism>
<feature type="region of interest" description="Disordered" evidence="8">
    <location>
        <begin position="147"/>
        <end position="166"/>
    </location>
</feature>
<protein>
    <recommendedName>
        <fullName evidence="13">CONSTANS-like protein</fullName>
    </recommendedName>
</protein>
<dbReference type="InterPro" id="IPR049808">
    <property type="entry name" value="CONSTANS-like_Bbox1"/>
</dbReference>
<evidence type="ECO:0000256" key="1">
    <source>
        <dbReference type="ARBA" id="ARBA00004123"/>
    </source>
</evidence>
<keyword evidence="5 7" id="KW-0539">Nucleus</keyword>
<evidence type="ECO:0000313" key="11">
    <source>
        <dbReference type="EMBL" id="CAK9859182.1"/>
    </source>
</evidence>
<dbReference type="SMART" id="SM00336">
    <property type="entry name" value="BBOX"/>
    <property type="match status" value="1"/>
</dbReference>
<keyword evidence="3" id="KW-0479">Metal-binding</keyword>
<evidence type="ECO:0000256" key="4">
    <source>
        <dbReference type="ARBA" id="ARBA00022833"/>
    </source>
</evidence>
<dbReference type="InterPro" id="IPR010402">
    <property type="entry name" value="CCT_domain"/>
</dbReference>
<dbReference type="EMBL" id="OZ023711">
    <property type="protein sequence ID" value="CAK9859182.1"/>
    <property type="molecule type" value="Genomic_DNA"/>
</dbReference>
<dbReference type="PANTHER" id="PTHR31874">
    <property type="entry name" value="CCT MOTIF FAMILY PROTEIN, EXPRESSED"/>
    <property type="match status" value="1"/>
</dbReference>
<comment type="subcellular location">
    <subcellularLocation>
        <location evidence="1 7">Nucleus</location>
    </subcellularLocation>
</comment>
<evidence type="ECO:0000256" key="8">
    <source>
        <dbReference type="SAM" id="MobiDB-lite"/>
    </source>
</evidence>
<feature type="compositionally biased region" description="Basic and acidic residues" evidence="8">
    <location>
        <begin position="147"/>
        <end position="156"/>
    </location>
</feature>
<keyword evidence="4" id="KW-0862">Zinc</keyword>
<evidence type="ECO:0000256" key="6">
    <source>
        <dbReference type="PROSITE-ProRule" id="PRU00024"/>
    </source>
</evidence>
<dbReference type="Pfam" id="PF00643">
    <property type="entry name" value="zf-B_box"/>
    <property type="match status" value="1"/>
</dbReference>
<comment type="similarity">
    <text evidence="2">Belongs to the CONSTANS family.</text>
</comment>
<dbReference type="InterPro" id="IPR052453">
    <property type="entry name" value="CONSTANS-like_ZF"/>
</dbReference>
<evidence type="ECO:0000256" key="5">
    <source>
        <dbReference type="ARBA" id="ARBA00023242"/>
    </source>
</evidence>
<dbReference type="InterPro" id="IPR000315">
    <property type="entry name" value="Znf_B-box"/>
</dbReference>
<dbReference type="Pfam" id="PF06203">
    <property type="entry name" value="CCT"/>
    <property type="match status" value="1"/>
</dbReference>
<feature type="domain" description="B box-type" evidence="9">
    <location>
        <begin position="16"/>
        <end position="63"/>
    </location>
</feature>
<evidence type="ECO:0000259" key="9">
    <source>
        <dbReference type="PROSITE" id="PS50119"/>
    </source>
</evidence>
<keyword evidence="12" id="KW-1185">Reference proteome</keyword>
<keyword evidence="6" id="KW-0863">Zinc-finger</keyword>
<gene>
    <name evidence="11" type="ORF">CSSPJE1EN2_LOCUS2177</name>
</gene>